<evidence type="ECO:0000313" key="2">
    <source>
        <dbReference type="Proteomes" id="UP001156141"/>
    </source>
</evidence>
<dbReference type="EMBL" id="JAKVQD010000277">
    <property type="protein sequence ID" value="MCH4554371.1"/>
    <property type="molecule type" value="Genomic_DNA"/>
</dbReference>
<keyword evidence="2" id="KW-1185">Reference proteome</keyword>
<gene>
    <name evidence="1" type="ORF">MKW35_17250</name>
</gene>
<evidence type="ECO:0000313" key="1">
    <source>
        <dbReference type="EMBL" id="MCH4554371.1"/>
    </source>
</evidence>
<accession>A0ABS9RN35</accession>
<protein>
    <submittedName>
        <fullName evidence="1">Uncharacterized protein</fullName>
    </submittedName>
</protein>
<feature type="non-terminal residue" evidence="1">
    <location>
        <position position="85"/>
    </location>
</feature>
<reference evidence="1" key="1">
    <citation type="submission" date="2022-02" db="EMBL/GenBank/DDBJ databases">
        <title>Aestuariibaculum sp., a marine bacterium isolated from sediment in Guangxi.</title>
        <authorList>
            <person name="Ying J."/>
        </authorList>
    </citation>
    <scope>NUCLEOTIDE SEQUENCE</scope>
    <source>
        <strain evidence="1">L182</strain>
    </source>
</reference>
<proteinExistence type="predicted"/>
<name>A0ABS9RN35_9FLAO</name>
<comment type="caution">
    <text evidence="1">The sequence shown here is derived from an EMBL/GenBank/DDBJ whole genome shotgun (WGS) entry which is preliminary data.</text>
</comment>
<feature type="non-terminal residue" evidence="1">
    <location>
        <position position="1"/>
    </location>
</feature>
<sequence>RLGSGSIWVDGSRAYRTLDDYQLPVPTFEAMRATGDLRLAVPTDFPEWYEERRTLLVRRMTEVERAAAAGELVDVTIERGQLLIS</sequence>
<organism evidence="1 2">
    <name type="scientific">Aestuariibaculum lutulentum</name>
    <dbReference type="NCBI Taxonomy" id="2920935"/>
    <lineage>
        <taxon>Bacteria</taxon>
        <taxon>Pseudomonadati</taxon>
        <taxon>Bacteroidota</taxon>
        <taxon>Flavobacteriia</taxon>
        <taxon>Flavobacteriales</taxon>
        <taxon>Flavobacteriaceae</taxon>
    </lineage>
</organism>
<dbReference type="Proteomes" id="UP001156141">
    <property type="component" value="Unassembled WGS sequence"/>
</dbReference>